<keyword evidence="7" id="KW-1185">Reference proteome</keyword>
<organism evidence="6 7">
    <name type="scientific">Mycoplasmopsis glycophila</name>
    <dbReference type="NCBI Taxonomy" id="171285"/>
    <lineage>
        <taxon>Bacteria</taxon>
        <taxon>Bacillati</taxon>
        <taxon>Mycoplasmatota</taxon>
        <taxon>Mycoplasmoidales</taxon>
        <taxon>Metamycoplasmataceae</taxon>
        <taxon>Mycoplasmopsis</taxon>
    </lineage>
</organism>
<feature type="binding site" evidence="4">
    <location>
        <begin position="80"/>
        <end position="82"/>
    </location>
    <ligand>
        <name>L-histidine</name>
        <dbReference type="ChEBI" id="CHEBI:57595"/>
    </ligand>
</feature>
<dbReference type="PIRSF" id="PIRSF001549">
    <property type="entry name" value="His-tRNA_synth"/>
    <property type="match status" value="1"/>
</dbReference>
<keyword evidence="3 6" id="KW-0030">Aminoacyl-tRNA synthetase</keyword>
<dbReference type="GO" id="GO:0005737">
    <property type="term" value="C:cytoplasm"/>
    <property type="evidence" value="ECO:0007669"/>
    <property type="project" value="UniProtKB-SubCell"/>
</dbReference>
<feature type="binding site" evidence="4">
    <location>
        <begin position="259"/>
        <end position="260"/>
    </location>
    <ligand>
        <name>L-histidine</name>
        <dbReference type="ChEBI" id="CHEBI:57595"/>
    </ligand>
</feature>
<comment type="subcellular location">
    <subcellularLocation>
        <location evidence="3">Cytoplasm</location>
    </subcellularLocation>
</comment>
<proteinExistence type="inferred from homology"/>
<keyword evidence="3 6" id="KW-0436">Ligase</keyword>
<dbReference type="GO" id="GO:0004821">
    <property type="term" value="F:histidine-tRNA ligase activity"/>
    <property type="evidence" value="ECO:0007669"/>
    <property type="project" value="UniProtKB-UniRule"/>
</dbReference>
<evidence type="ECO:0000259" key="5">
    <source>
        <dbReference type="PROSITE" id="PS50862"/>
    </source>
</evidence>
<feature type="binding site" evidence="4">
    <location>
        <position position="110"/>
    </location>
    <ligand>
        <name>L-histidine</name>
        <dbReference type="ChEBI" id="CHEBI:57595"/>
    </ligand>
</feature>
<keyword evidence="2 3" id="KW-0067">ATP-binding</keyword>
<comment type="catalytic activity">
    <reaction evidence="3">
        <text>tRNA(His) + L-histidine + ATP = L-histidyl-tRNA(His) + AMP + diphosphate + H(+)</text>
        <dbReference type="Rhea" id="RHEA:17313"/>
        <dbReference type="Rhea" id="RHEA-COMP:9665"/>
        <dbReference type="Rhea" id="RHEA-COMP:9689"/>
        <dbReference type="ChEBI" id="CHEBI:15378"/>
        <dbReference type="ChEBI" id="CHEBI:30616"/>
        <dbReference type="ChEBI" id="CHEBI:33019"/>
        <dbReference type="ChEBI" id="CHEBI:57595"/>
        <dbReference type="ChEBI" id="CHEBI:78442"/>
        <dbReference type="ChEBI" id="CHEBI:78527"/>
        <dbReference type="ChEBI" id="CHEBI:456215"/>
        <dbReference type="EC" id="6.1.1.21"/>
    </reaction>
</comment>
<dbReference type="InterPro" id="IPR041715">
    <property type="entry name" value="HisRS-like_core"/>
</dbReference>
<evidence type="ECO:0000256" key="1">
    <source>
        <dbReference type="ARBA" id="ARBA00008226"/>
    </source>
</evidence>
<dbReference type="CDD" id="cd00773">
    <property type="entry name" value="HisRS-like_core"/>
    <property type="match status" value="1"/>
</dbReference>
<dbReference type="NCBIfam" id="TIGR00442">
    <property type="entry name" value="hisS"/>
    <property type="match status" value="1"/>
</dbReference>
<dbReference type="EC" id="6.1.1.21" evidence="3"/>
<dbReference type="EMBL" id="LR215024">
    <property type="protein sequence ID" value="VEU70381.1"/>
    <property type="molecule type" value="Genomic_DNA"/>
</dbReference>
<feature type="domain" description="Aminoacyl-transfer RNA synthetases class-II family profile" evidence="5">
    <location>
        <begin position="1"/>
        <end position="314"/>
    </location>
</feature>
<dbReference type="GO" id="GO:0006427">
    <property type="term" value="P:histidyl-tRNA aminoacylation"/>
    <property type="evidence" value="ECO:0007669"/>
    <property type="project" value="UniProtKB-UniRule"/>
</dbReference>
<evidence type="ECO:0000313" key="6">
    <source>
        <dbReference type="EMBL" id="VEU70381.1"/>
    </source>
</evidence>
<dbReference type="InterPro" id="IPR045864">
    <property type="entry name" value="aa-tRNA-synth_II/BPL/LPL"/>
</dbReference>
<dbReference type="InterPro" id="IPR006195">
    <property type="entry name" value="aa-tRNA-synth_II"/>
</dbReference>
<dbReference type="GO" id="GO:0005524">
    <property type="term" value="F:ATP binding"/>
    <property type="evidence" value="ECO:0007669"/>
    <property type="project" value="UniProtKB-UniRule"/>
</dbReference>
<comment type="subunit">
    <text evidence="3">Homodimer.</text>
</comment>
<evidence type="ECO:0000313" key="7">
    <source>
        <dbReference type="Proteomes" id="UP000290815"/>
    </source>
</evidence>
<dbReference type="PANTHER" id="PTHR43707">
    <property type="entry name" value="HISTIDYL-TRNA SYNTHETASE"/>
    <property type="match status" value="1"/>
</dbReference>
<accession>A0A449AV43</accession>
<evidence type="ECO:0000256" key="2">
    <source>
        <dbReference type="ARBA" id="ARBA00022840"/>
    </source>
</evidence>
<dbReference type="KEGG" id="mgly:NCTC10194_00392"/>
<reference evidence="6 7" key="1">
    <citation type="submission" date="2019-01" db="EMBL/GenBank/DDBJ databases">
        <authorList>
            <consortium name="Pathogen Informatics"/>
        </authorList>
    </citation>
    <scope>NUCLEOTIDE SEQUENCE [LARGE SCALE GENOMIC DNA]</scope>
    <source>
        <strain evidence="6 7">NCTC10194</strain>
    </source>
</reference>
<evidence type="ECO:0000256" key="3">
    <source>
        <dbReference type="HAMAP-Rule" id="MF_00127"/>
    </source>
</evidence>
<keyword evidence="3" id="KW-0547">Nucleotide-binding</keyword>
<dbReference type="Proteomes" id="UP000290815">
    <property type="component" value="Chromosome"/>
</dbReference>
<feature type="binding site" evidence="4">
    <location>
        <position position="255"/>
    </location>
    <ligand>
        <name>L-histidine</name>
        <dbReference type="ChEBI" id="CHEBI:57595"/>
    </ligand>
</feature>
<feature type="binding site" evidence="4">
    <location>
        <position position="124"/>
    </location>
    <ligand>
        <name>L-histidine</name>
        <dbReference type="ChEBI" id="CHEBI:57595"/>
    </ligand>
</feature>
<dbReference type="InterPro" id="IPR004516">
    <property type="entry name" value="HisRS/HisZ"/>
</dbReference>
<dbReference type="Pfam" id="PF13393">
    <property type="entry name" value="tRNA-synt_His"/>
    <property type="match status" value="1"/>
</dbReference>
<gene>
    <name evidence="3 6" type="primary">hisS</name>
    <name evidence="6" type="ORF">NCTC10194_00392</name>
</gene>
<keyword evidence="3" id="KW-0963">Cytoplasm</keyword>
<dbReference type="SUPFAM" id="SSF55681">
    <property type="entry name" value="Class II aaRS and biotin synthetases"/>
    <property type="match status" value="1"/>
</dbReference>
<dbReference type="InterPro" id="IPR015807">
    <property type="entry name" value="His-tRNA-ligase"/>
</dbReference>
<dbReference type="PANTHER" id="PTHR43707:SF1">
    <property type="entry name" value="HISTIDINE--TRNA LIGASE, MITOCHONDRIAL-RELATED"/>
    <property type="match status" value="1"/>
</dbReference>
<feature type="binding site" evidence="4">
    <location>
        <position position="128"/>
    </location>
    <ligand>
        <name>L-histidine</name>
        <dbReference type="ChEBI" id="CHEBI:57595"/>
    </ligand>
</feature>
<dbReference type="RefSeq" id="WP_027333524.1">
    <property type="nucleotide sequence ID" value="NZ_LR215024.1"/>
</dbReference>
<sequence length="448" mass="52464">MFNKIKGTKDYNPVSFQVKKQIQEAFERISSTFDFKMIETPIMESASLFKRSVGETSDIVHKEMYEFKDKGDRDICLRPEGTAPFVRALIENKWYAENIEKFAYFGPMFRYEQPQKGRMRQFYQAGVEYIGEKNYLKDVEVIFMAQILLFNFEIKTTLKINTIGDAISRKNYAQALTEYLQKYKNELSEQSQKRLENGGVLRILDDKRDSKLEFMKNAPKIWDYLSEESKNYFSKIKKTLEEWEIEFEVDSDLVRGLDYYDEIVFEFVANDDNVGSQSTLIGGGRYSNLIKELDGPELSSVGFGFGVDRLMSIIENRIIEEENLKEQIENYTFYLAVSDTEQNLDFLARVGNLVLRGLFQNIKLEYKQIKPKKIFEKAQKYNAEILITDDPQRPDLLLVKHLETGDKMHIRKSQESLIDLIHFLVDHEIQEIDPDFAEQFIEGAFGYE</sequence>
<dbReference type="HAMAP" id="MF_00127">
    <property type="entry name" value="His_tRNA_synth"/>
    <property type="match status" value="1"/>
</dbReference>
<protein>
    <recommendedName>
        <fullName evidence="3">Histidine--tRNA ligase</fullName>
        <ecNumber evidence="3">6.1.1.21</ecNumber>
    </recommendedName>
    <alternativeName>
        <fullName evidence="3">Histidyl-tRNA synthetase</fullName>
        <shortName evidence="3">HisRS</shortName>
    </alternativeName>
</protein>
<name>A0A449AV43_9BACT</name>
<dbReference type="Gene3D" id="3.30.930.10">
    <property type="entry name" value="Bira Bifunctional Protein, Domain 2"/>
    <property type="match status" value="1"/>
</dbReference>
<evidence type="ECO:0000256" key="4">
    <source>
        <dbReference type="PIRSR" id="PIRSR001549-1"/>
    </source>
</evidence>
<keyword evidence="3" id="KW-0648">Protein biosynthesis</keyword>
<dbReference type="AlphaFoldDB" id="A0A449AV43"/>
<dbReference type="PROSITE" id="PS50862">
    <property type="entry name" value="AA_TRNA_LIGASE_II"/>
    <property type="match status" value="1"/>
</dbReference>
<comment type="similarity">
    <text evidence="1 3">Belongs to the class-II aminoacyl-tRNA synthetase family.</text>
</comment>